<dbReference type="Pfam" id="PF02915">
    <property type="entry name" value="Rubrerythrin"/>
    <property type="match status" value="1"/>
</dbReference>
<dbReference type="InterPro" id="IPR003251">
    <property type="entry name" value="Rr_diiron-bd_dom"/>
</dbReference>
<dbReference type="InterPro" id="IPR009078">
    <property type="entry name" value="Ferritin-like_SF"/>
</dbReference>
<dbReference type="PANTHER" id="PTHR33531:SF7">
    <property type="entry name" value="HYPOTHETICAL MEMBRANE PROTEIN, CONSERVED"/>
    <property type="match status" value="1"/>
</dbReference>
<name>A0ABT1Y353_9FIRM</name>
<organism evidence="2 3">
    <name type="scientific">Dehalobacterium formicoaceticum</name>
    <dbReference type="NCBI Taxonomy" id="51515"/>
    <lineage>
        <taxon>Bacteria</taxon>
        <taxon>Bacillati</taxon>
        <taxon>Bacillota</taxon>
        <taxon>Clostridia</taxon>
        <taxon>Eubacteriales</taxon>
        <taxon>Peptococcaceae</taxon>
        <taxon>Dehalobacterium</taxon>
    </lineage>
</organism>
<sequence>MSQKEREILKKAILNENEGYQFYQLAAEQTKDPDVKLIFLSLAEDEKKHESWLRKLYQEILDQKSSEGADFTPSETDSPGIFTPDKMKKFGALEVSALHIGILMEKESMDYYRTAGKETQLPSAKELFEKLAVWEQDHLDRLEAAYEAAREEWWAQQGFSPA</sequence>
<dbReference type="SUPFAM" id="SSF47240">
    <property type="entry name" value="Ferritin-like"/>
    <property type="match status" value="1"/>
</dbReference>
<evidence type="ECO:0000313" key="3">
    <source>
        <dbReference type="Proteomes" id="UP001524944"/>
    </source>
</evidence>
<proteinExistence type="predicted"/>
<reference evidence="2 3" key="1">
    <citation type="submission" date="2022-08" db="EMBL/GenBank/DDBJ databases">
        <title>Proteogenomics of the novel Dehalobacterium formicoaceticum strain EZ94 highlights a key role of methyltransferases during anaerobic dichloromethane degradation.</title>
        <authorList>
            <person name="Wasmund K."/>
        </authorList>
    </citation>
    <scope>NUCLEOTIDE SEQUENCE [LARGE SCALE GENOMIC DNA]</scope>
    <source>
        <strain evidence="2 3">EZ94</strain>
    </source>
</reference>
<comment type="caution">
    <text evidence="2">The sequence shown here is derived from an EMBL/GenBank/DDBJ whole genome shotgun (WGS) entry which is preliminary data.</text>
</comment>
<dbReference type="InterPro" id="IPR012347">
    <property type="entry name" value="Ferritin-like"/>
</dbReference>
<dbReference type="PANTHER" id="PTHR33531">
    <property type="entry name" value="RUBRERYTHRIN SUBFAMILY"/>
    <property type="match status" value="1"/>
</dbReference>
<protein>
    <submittedName>
        <fullName evidence="2">Ferritin family protein</fullName>
    </submittedName>
</protein>
<keyword evidence="3" id="KW-1185">Reference proteome</keyword>
<evidence type="ECO:0000313" key="2">
    <source>
        <dbReference type="EMBL" id="MCR6545294.1"/>
    </source>
</evidence>
<feature type="domain" description="Rubrerythrin diiron-binding" evidence="1">
    <location>
        <begin position="7"/>
        <end position="146"/>
    </location>
</feature>
<dbReference type="Proteomes" id="UP001524944">
    <property type="component" value="Unassembled WGS sequence"/>
</dbReference>
<dbReference type="Gene3D" id="1.20.1260.10">
    <property type="match status" value="1"/>
</dbReference>
<gene>
    <name evidence="2" type="ORF">NVS47_07155</name>
</gene>
<dbReference type="CDD" id="cd01045">
    <property type="entry name" value="Ferritin_like_AB"/>
    <property type="match status" value="1"/>
</dbReference>
<dbReference type="EMBL" id="JANPWE010000003">
    <property type="protein sequence ID" value="MCR6545294.1"/>
    <property type="molecule type" value="Genomic_DNA"/>
</dbReference>
<accession>A0ABT1Y353</accession>
<dbReference type="RefSeq" id="WP_257912948.1">
    <property type="nucleotide sequence ID" value="NZ_JANPWE010000003.1"/>
</dbReference>
<evidence type="ECO:0000259" key="1">
    <source>
        <dbReference type="Pfam" id="PF02915"/>
    </source>
</evidence>